<proteinExistence type="predicted"/>
<evidence type="ECO:0000313" key="2">
    <source>
        <dbReference type="EMBL" id="MCQ9210906.1"/>
    </source>
</evidence>
<organism evidence="2 3">
    <name type="scientific">Granulicatella seriolae</name>
    <dbReference type="NCBI Taxonomy" id="2967226"/>
    <lineage>
        <taxon>Bacteria</taxon>
        <taxon>Bacillati</taxon>
        <taxon>Bacillota</taxon>
        <taxon>Bacilli</taxon>
        <taxon>Lactobacillales</taxon>
        <taxon>Carnobacteriaceae</taxon>
        <taxon>Granulicatella</taxon>
    </lineage>
</organism>
<dbReference type="Pfam" id="PF13612">
    <property type="entry name" value="DDE_Tnp_1_3"/>
    <property type="match status" value="1"/>
</dbReference>
<accession>A0ABT1WR22</accession>
<feature type="domain" description="Transposase DDE" evidence="1">
    <location>
        <begin position="110"/>
        <end position="250"/>
    </location>
</feature>
<sequence>MQELPNTHFTINFKNLLAQVSDLYEKHAPDVVKKRKNIHLAKQPDAVILSCYLLGILYSCKTLIGTYRLACSIYGKDFPSRTRFIRTCNHLQPTLALINQALVQENVTREDSVGLVDSLPIPLCQPIRNRRAHSAQPLATIGYNATKNFWFYGLKFHAVVSRNGLILNFLLSSASLHDAKAVEDLTDSFFIPTLLGDAGYIGKELANRLSKRGIRLIAIPRKSMKEANTIDYSIVKKQRKAIETVFSSLEILGIETIHAHSVKSIMTRVQLTVLLYNLLLIEAHKREYGTLKFSIGLECLGG</sequence>
<evidence type="ECO:0000259" key="1">
    <source>
        <dbReference type="Pfam" id="PF13612"/>
    </source>
</evidence>
<dbReference type="InterPro" id="IPR025668">
    <property type="entry name" value="Tnp_DDE_dom"/>
</dbReference>
<gene>
    <name evidence="2" type="ORF">NPA36_10225</name>
</gene>
<reference evidence="2" key="1">
    <citation type="submission" date="2022-07" db="EMBL/GenBank/DDBJ databases">
        <authorList>
            <person name="Jung M.-Y."/>
            <person name="Lee M."/>
        </authorList>
    </citation>
    <scope>NUCLEOTIDE SEQUENCE</scope>
    <source>
        <strain evidence="2">S8</strain>
    </source>
</reference>
<keyword evidence="3" id="KW-1185">Reference proteome</keyword>
<dbReference type="Proteomes" id="UP001059480">
    <property type="component" value="Unassembled WGS sequence"/>
</dbReference>
<reference evidence="2" key="2">
    <citation type="journal article" date="2023" name="Curr. Microbiol.">
        <title>Granulicatella seriolae sp. nov., a Novel Facultative Anaerobe Isolated from Yellowtail Marine Fish.</title>
        <authorList>
            <person name="Lee M."/>
            <person name="Choi Y.J."/>
            <person name="Farooq A."/>
            <person name="Jeong J.B."/>
            <person name="Jung M.Y."/>
        </authorList>
    </citation>
    <scope>NUCLEOTIDE SEQUENCE</scope>
    <source>
        <strain evidence="2">S8</strain>
    </source>
</reference>
<dbReference type="NCBIfam" id="NF033520">
    <property type="entry name" value="transpos_IS982"/>
    <property type="match status" value="1"/>
</dbReference>
<name>A0ABT1WR22_9LACT</name>
<protein>
    <submittedName>
        <fullName evidence="2">IS982 family transposase</fullName>
    </submittedName>
</protein>
<comment type="caution">
    <text evidence="2">The sequence shown here is derived from an EMBL/GenBank/DDBJ whole genome shotgun (WGS) entry which is preliminary data.</text>
</comment>
<dbReference type="RefSeq" id="WP_256946011.1">
    <property type="nucleotide sequence ID" value="NZ_JANHNZ010000026.1"/>
</dbReference>
<evidence type="ECO:0000313" key="3">
    <source>
        <dbReference type="Proteomes" id="UP001059480"/>
    </source>
</evidence>
<dbReference type="EMBL" id="JANHNZ010000026">
    <property type="protein sequence ID" value="MCQ9210906.1"/>
    <property type="molecule type" value="Genomic_DNA"/>
</dbReference>
<reference evidence="2" key="3">
    <citation type="journal article" date="2023" name="Microbiol. Resour. Announc.">
        <title>Draft Genome Sequence of Granulicatella sp. Strain S8, Isolated from a Marine Fish, Seriola quinqueradiata.</title>
        <authorList>
            <person name="Lee M."/>
            <person name="Farooq A."/>
            <person name="Jeong J.B."/>
            <person name="Jung M.Y."/>
        </authorList>
    </citation>
    <scope>NUCLEOTIDE SEQUENCE</scope>
    <source>
        <strain evidence="2">S8</strain>
    </source>
</reference>